<dbReference type="RefSeq" id="WP_301228241.1">
    <property type="nucleotide sequence ID" value="NZ_JAROCG010000001.1"/>
</dbReference>
<feature type="compositionally biased region" description="Low complexity" evidence="1">
    <location>
        <begin position="18"/>
        <end position="29"/>
    </location>
</feature>
<comment type="caution">
    <text evidence="2">The sequence shown here is derived from an EMBL/GenBank/DDBJ whole genome shotgun (WGS) entry which is preliminary data.</text>
</comment>
<keyword evidence="3" id="KW-1185">Reference proteome</keyword>
<evidence type="ECO:0000313" key="2">
    <source>
        <dbReference type="EMBL" id="MDN4611920.1"/>
    </source>
</evidence>
<dbReference type="EMBL" id="JAROCG010000001">
    <property type="protein sequence ID" value="MDN4611920.1"/>
    <property type="molecule type" value="Genomic_DNA"/>
</dbReference>
<accession>A0ABT8K391</accession>
<feature type="compositionally biased region" description="Polar residues" evidence="1">
    <location>
        <begin position="1"/>
        <end position="13"/>
    </location>
</feature>
<dbReference type="Proteomes" id="UP001174209">
    <property type="component" value="Unassembled WGS sequence"/>
</dbReference>
<reference evidence="2" key="1">
    <citation type="submission" date="2023-06" db="EMBL/GenBank/DDBJ databases">
        <title>MT1 and MT2 Draft Genomes of Novel Species.</title>
        <authorList>
            <person name="Venkateswaran K."/>
        </authorList>
    </citation>
    <scope>NUCLEOTIDE SEQUENCE</scope>
    <source>
        <strain evidence="2">IIF3SC-B10</strain>
    </source>
</reference>
<evidence type="ECO:0000313" key="3">
    <source>
        <dbReference type="Proteomes" id="UP001174209"/>
    </source>
</evidence>
<sequence length="136" mass="14740">MTAPTTESRSGQAATLHGSSTSQGTASTTDPTRAEAVAILTGLLPKLWDEATERDGDENYRPQVHAVSQALHRDVNRYEVIHAMEACAAISRLQAGNCLVDMYGRPNTEEGRDGWLDCERQNLTVAIQNLTFGIPA</sequence>
<organism evidence="2 3">
    <name type="scientific">Arthrobacter burdickii</name>
    <dbReference type="NCBI Taxonomy" id="3035920"/>
    <lineage>
        <taxon>Bacteria</taxon>
        <taxon>Bacillati</taxon>
        <taxon>Actinomycetota</taxon>
        <taxon>Actinomycetes</taxon>
        <taxon>Micrococcales</taxon>
        <taxon>Micrococcaceae</taxon>
        <taxon>Arthrobacter</taxon>
    </lineage>
</organism>
<proteinExistence type="predicted"/>
<name>A0ABT8K391_9MICC</name>
<evidence type="ECO:0000256" key="1">
    <source>
        <dbReference type="SAM" id="MobiDB-lite"/>
    </source>
</evidence>
<feature type="region of interest" description="Disordered" evidence="1">
    <location>
        <begin position="1"/>
        <end position="33"/>
    </location>
</feature>
<protein>
    <submittedName>
        <fullName evidence="2">Uncharacterized protein</fullName>
    </submittedName>
</protein>
<gene>
    <name evidence="2" type="ORF">P5G52_13710</name>
</gene>